<evidence type="ECO:0000313" key="3">
    <source>
        <dbReference type="WBParaSite" id="Csp11.Scaffold171.g661.t1"/>
    </source>
</evidence>
<dbReference type="WBParaSite" id="Csp11.Scaffold171.g661.t1">
    <property type="protein sequence ID" value="Csp11.Scaffold171.g661.t1"/>
    <property type="gene ID" value="Csp11.Scaffold171.g661"/>
</dbReference>
<feature type="signal peptide" evidence="1">
    <location>
        <begin position="1"/>
        <end position="19"/>
    </location>
</feature>
<dbReference type="eggNOG" id="ENOG502TIIU">
    <property type="taxonomic scope" value="Eukaryota"/>
</dbReference>
<protein>
    <submittedName>
        <fullName evidence="3">DUF4440 domain-containing protein</fullName>
    </submittedName>
</protein>
<feature type="chain" id="PRO_5009306809" evidence="1">
    <location>
        <begin position="20"/>
        <end position="153"/>
    </location>
</feature>
<proteinExistence type="predicted"/>
<accession>A0A1I7SXV4</accession>
<keyword evidence="1" id="KW-0732">Signal</keyword>
<reference evidence="3" key="1">
    <citation type="submission" date="2016-11" db="UniProtKB">
        <authorList>
            <consortium name="WormBaseParasite"/>
        </authorList>
    </citation>
    <scope>IDENTIFICATION</scope>
</reference>
<dbReference type="Proteomes" id="UP000095282">
    <property type="component" value="Unplaced"/>
</dbReference>
<keyword evidence="2" id="KW-1185">Reference proteome</keyword>
<name>A0A1I7SXV4_9PELO</name>
<sequence length="153" mass="16788">MRNISIFLLFAGFAVLIQSSPEDGAVKIANEILKKMDVALETKDFKEFLAIHATNFHFKFCKVTGNSVEDLKKILETDPNMSESVKSKHNIVAGEGSSGVTKVSADTWKFGYQEALLHENQATFVTTGSINFVVHGSSYKVVSAIEDCPKKAN</sequence>
<dbReference type="AlphaFoldDB" id="A0A1I7SXV4"/>
<organism evidence="2 3">
    <name type="scientific">Caenorhabditis tropicalis</name>
    <dbReference type="NCBI Taxonomy" id="1561998"/>
    <lineage>
        <taxon>Eukaryota</taxon>
        <taxon>Metazoa</taxon>
        <taxon>Ecdysozoa</taxon>
        <taxon>Nematoda</taxon>
        <taxon>Chromadorea</taxon>
        <taxon>Rhabditida</taxon>
        <taxon>Rhabditina</taxon>
        <taxon>Rhabditomorpha</taxon>
        <taxon>Rhabditoidea</taxon>
        <taxon>Rhabditidae</taxon>
        <taxon>Peloderinae</taxon>
        <taxon>Caenorhabditis</taxon>
    </lineage>
</organism>
<evidence type="ECO:0000313" key="2">
    <source>
        <dbReference type="Proteomes" id="UP000095282"/>
    </source>
</evidence>
<evidence type="ECO:0000256" key="1">
    <source>
        <dbReference type="SAM" id="SignalP"/>
    </source>
</evidence>